<evidence type="ECO:0000313" key="2">
    <source>
        <dbReference type="Proteomes" id="UP000214600"/>
    </source>
</evidence>
<dbReference type="EMBL" id="NKFA01000051">
    <property type="protein sequence ID" value="OXI29638.1"/>
    <property type="molecule type" value="Genomic_DNA"/>
</dbReference>
<protein>
    <submittedName>
        <fullName evidence="1">Uncharacterized protein</fullName>
    </submittedName>
</protein>
<comment type="caution">
    <text evidence="1">The sequence shown here is derived from an EMBL/GenBank/DDBJ whole genome shotgun (WGS) entry which is preliminary data.</text>
</comment>
<dbReference type="AlphaFoldDB" id="A0A228HHU2"/>
<organism evidence="1 2">
    <name type="scientific">Burkholderia aenigmatica</name>
    <dbReference type="NCBI Taxonomy" id="2015348"/>
    <lineage>
        <taxon>Bacteria</taxon>
        <taxon>Pseudomonadati</taxon>
        <taxon>Pseudomonadota</taxon>
        <taxon>Betaproteobacteria</taxon>
        <taxon>Burkholderiales</taxon>
        <taxon>Burkholderiaceae</taxon>
        <taxon>Burkholderia</taxon>
        <taxon>Burkholderia cepacia complex</taxon>
    </lineage>
</organism>
<reference evidence="2" key="1">
    <citation type="submission" date="2017-06" db="EMBL/GenBank/DDBJ databases">
        <authorList>
            <person name="LiPuma J."/>
            <person name="Spilker T."/>
        </authorList>
    </citation>
    <scope>NUCLEOTIDE SEQUENCE [LARGE SCALE GENOMIC DNA]</scope>
    <source>
        <strain evidence="2">AU17325</strain>
    </source>
</reference>
<evidence type="ECO:0000313" key="1">
    <source>
        <dbReference type="EMBL" id="OXI29638.1"/>
    </source>
</evidence>
<proteinExistence type="predicted"/>
<reference evidence="1 2" key="2">
    <citation type="submission" date="2017-08" db="EMBL/GenBank/DDBJ databases">
        <title>WGS of novel Burkholderia cepaca complex species.</title>
        <authorList>
            <person name="Lipuma J."/>
            <person name="Spilker T."/>
        </authorList>
    </citation>
    <scope>NUCLEOTIDE SEQUENCE [LARGE SCALE GENOMIC DNA]</scope>
    <source>
        <strain evidence="1 2">AU17325</strain>
    </source>
</reference>
<dbReference type="Proteomes" id="UP000214600">
    <property type="component" value="Unassembled WGS sequence"/>
</dbReference>
<accession>A0A228HHU2</accession>
<dbReference type="RefSeq" id="WP_059889261.1">
    <property type="nucleotide sequence ID" value="NZ_CP091649.1"/>
</dbReference>
<sequence length="67" mass="7740">MRTVKRPRRRSVRPEIGALMRYGVRVVRVVAEARGQRVIIESVNEDGRLFRSAVKWGNLSTLTTQLF</sequence>
<name>A0A228HHU2_9BURK</name>
<gene>
    <name evidence="1" type="ORF">CFB84_43410</name>
</gene>